<dbReference type="EMBL" id="QBKU01000013">
    <property type="protein sequence ID" value="PTX72136.1"/>
    <property type="molecule type" value="Genomic_DNA"/>
</dbReference>
<dbReference type="AlphaFoldDB" id="A0A2T6CA90"/>
<dbReference type="InterPro" id="IPR000847">
    <property type="entry name" value="LysR_HTH_N"/>
</dbReference>
<evidence type="ECO:0000259" key="5">
    <source>
        <dbReference type="PROSITE" id="PS50931"/>
    </source>
</evidence>
<dbReference type="Gene3D" id="3.40.190.290">
    <property type="match status" value="1"/>
</dbReference>
<name>A0A2T6CA90_9RHOB</name>
<proteinExistence type="inferred from homology"/>
<evidence type="ECO:0000256" key="2">
    <source>
        <dbReference type="ARBA" id="ARBA00023015"/>
    </source>
</evidence>
<keyword evidence="2" id="KW-0805">Transcription regulation</keyword>
<evidence type="ECO:0000256" key="1">
    <source>
        <dbReference type="ARBA" id="ARBA00009437"/>
    </source>
</evidence>
<evidence type="ECO:0000313" key="7">
    <source>
        <dbReference type="Proteomes" id="UP000244092"/>
    </source>
</evidence>
<comment type="caution">
    <text evidence="6">The sequence shown here is derived from an EMBL/GenBank/DDBJ whole genome shotgun (WGS) entry which is preliminary data.</text>
</comment>
<dbReference type="Pfam" id="PF00126">
    <property type="entry name" value="HTH_1"/>
    <property type="match status" value="1"/>
</dbReference>
<evidence type="ECO:0000256" key="3">
    <source>
        <dbReference type="ARBA" id="ARBA00023125"/>
    </source>
</evidence>
<dbReference type="InterPro" id="IPR036388">
    <property type="entry name" value="WH-like_DNA-bd_sf"/>
</dbReference>
<feature type="domain" description="HTH lysR-type" evidence="5">
    <location>
        <begin position="7"/>
        <end position="64"/>
    </location>
</feature>
<gene>
    <name evidence="6" type="ORF">C8N31_11362</name>
</gene>
<dbReference type="GO" id="GO:0005829">
    <property type="term" value="C:cytosol"/>
    <property type="evidence" value="ECO:0007669"/>
    <property type="project" value="TreeGrafter"/>
</dbReference>
<dbReference type="GO" id="GO:0003700">
    <property type="term" value="F:DNA-binding transcription factor activity"/>
    <property type="evidence" value="ECO:0007669"/>
    <property type="project" value="InterPro"/>
</dbReference>
<protein>
    <submittedName>
        <fullName evidence="6">DNA-binding transcriptional LysR family regulator</fullName>
    </submittedName>
</protein>
<dbReference type="PRINTS" id="PR00039">
    <property type="entry name" value="HTHLYSR"/>
</dbReference>
<dbReference type="InterPro" id="IPR036390">
    <property type="entry name" value="WH_DNA-bd_sf"/>
</dbReference>
<dbReference type="OrthoDB" id="9803030at2"/>
<comment type="similarity">
    <text evidence="1">Belongs to the LysR transcriptional regulatory family.</text>
</comment>
<dbReference type="Pfam" id="PF03466">
    <property type="entry name" value="LysR_substrate"/>
    <property type="match status" value="1"/>
</dbReference>
<dbReference type="InterPro" id="IPR005119">
    <property type="entry name" value="LysR_subst-bd"/>
</dbReference>
<evidence type="ECO:0000313" key="6">
    <source>
        <dbReference type="EMBL" id="PTX72136.1"/>
    </source>
</evidence>
<dbReference type="GO" id="GO:0003677">
    <property type="term" value="F:DNA binding"/>
    <property type="evidence" value="ECO:0007669"/>
    <property type="project" value="UniProtKB-KW"/>
</dbReference>
<accession>A0A2T6CA90</accession>
<sequence>MSFAHRLKNTHLRLISQIARSGKLQIAAEEVALSQPAASRMLSEIEKLVGTPLFTRHAKGMLPTPVGEAVIRHARQILQGLDTLAMDVANIASGRAGSVRIGTVTGPAVGLIVPVVRAMRIQAPQVEFTIEVAPSTTLMRGLDEGIFDFVVARPPQDFDSQMYRIYPARNEVVSMLVYQDHPMANRESIRLRDLTDFEWIIQEHGTPIRAAVETAFHANQVTMPSQITNTSSLLVALALLEQSTAIASQSHEVVELLAVSALDMNVVRLDVVEEIFVSPFFVITRADRDLSPIASHVIQETFRNI</sequence>
<dbReference type="Gene3D" id="1.10.10.10">
    <property type="entry name" value="Winged helix-like DNA-binding domain superfamily/Winged helix DNA-binding domain"/>
    <property type="match status" value="1"/>
</dbReference>
<dbReference type="InterPro" id="IPR050950">
    <property type="entry name" value="HTH-type_LysR_regulators"/>
</dbReference>
<dbReference type="SUPFAM" id="SSF53850">
    <property type="entry name" value="Periplasmic binding protein-like II"/>
    <property type="match status" value="1"/>
</dbReference>
<keyword evidence="3 6" id="KW-0238">DNA-binding</keyword>
<dbReference type="PANTHER" id="PTHR30419">
    <property type="entry name" value="HTH-TYPE TRANSCRIPTIONAL REGULATOR YBHD"/>
    <property type="match status" value="1"/>
</dbReference>
<reference evidence="6 7" key="1">
    <citation type="submission" date="2018-04" db="EMBL/GenBank/DDBJ databases">
        <title>Genomic Encyclopedia of Archaeal and Bacterial Type Strains, Phase II (KMG-II): from individual species to whole genera.</title>
        <authorList>
            <person name="Goeker M."/>
        </authorList>
    </citation>
    <scope>NUCLEOTIDE SEQUENCE [LARGE SCALE GENOMIC DNA]</scope>
    <source>
        <strain evidence="6 7">DSM 12244</strain>
    </source>
</reference>
<dbReference type="Proteomes" id="UP000244092">
    <property type="component" value="Unassembled WGS sequence"/>
</dbReference>
<dbReference type="RefSeq" id="WP_025047541.1">
    <property type="nucleotide sequence ID" value="NZ_CANMAK010000011.1"/>
</dbReference>
<dbReference type="PROSITE" id="PS50931">
    <property type="entry name" value="HTH_LYSR"/>
    <property type="match status" value="1"/>
</dbReference>
<evidence type="ECO:0000256" key="4">
    <source>
        <dbReference type="ARBA" id="ARBA00023163"/>
    </source>
</evidence>
<dbReference type="PANTHER" id="PTHR30419:SF8">
    <property type="entry name" value="NITROGEN ASSIMILATION TRANSCRIPTIONAL ACTIVATOR-RELATED"/>
    <property type="match status" value="1"/>
</dbReference>
<dbReference type="SUPFAM" id="SSF46785">
    <property type="entry name" value="Winged helix' DNA-binding domain"/>
    <property type="match status" value="1"/>
</dbReference>
<organism evidence="6 7">
    <name type="scientific">Sulfitobacter mediterraneus</name>
    <dbReference type="NCBI Taxonomy" id="83219"/>
    <lineage>
        <taxon>Bacteria</taxon>
        <taxon>Pseudomonadati</taxon>
        <taxon>Pseudomonadota</taxon>
        <taxon>Alphaproteobacteria</taxon>
        <taxon>Rhodobacterales</taxon>
        <taxon>Roseobacteraceae</taxon>
        <taxon>Sulfitobacter</taxon>
    </lineage>
</organism>
<keyword evidence="4" id="KW-0804">Transcription</keyword>